<reference evidence="2" key="1">
    <citation type="submission" date="2015-03" db="EMBL/GenBank/DDBJ databases">
        <title>Pseudomonas frederiksbergensis hydrocarbon degrader.</title>
        <authorList>
            <person name="Brown L.M."/>
            <person name="Ruiz O.N."/>
            <person name="Mueller S."/>
            <person name="Gunasekera T.S."/>
        </authorList>
    </citation>
    <scope>NUCLEOTIDE SEQUENCE [LARGE SCALE GENOMIC DNA]</scope>
    <source>
        <strain evidence="2">SI8</strain>
    </source>
</reference>
<organism evidence="1 2">
    <name type="scientific">Pseudomonas frederiksbergensis</name>
    <dbReference type="NCBI Taxonomy" id="104087"/>
    <lineage>
        <taxon>Bacteria</taxon>
        <taxon>Pseudomonadati</taxon>
        <taxon>Pseudomonadota</taxon>
        <taxon>Gammaproteobacteria</taxon>
        <taxon>Pseudomonadales</taxon>
        <taxon>Pseudomonadaceae</taxon>
        <taxon>Pseudomonas</taxon>
    </lineage>
</organism>
<evidence type="ECO:0000313" key="1">
    <source>
        <dbReference type="EMBL" id="KHK63733.1"/>
    </source>
</evidence>
<proteinExistence type="predicted"/>
<evidence type="ECO:0000313" key="2">
    <source>
        <dbReference type="Proteomes" id="UP000030949"/>
    </source>
</evidence>
<dbReference type="RefSeq" id="WP_039592273.1">
    <property type="nucleotide sequence ID" value="NZ_JQGJ02000009.1"/>
</dbReference>
<gene>
    <name evidence="1" type="ORF">JZ00_15960</name>
</gene>
<name>A0A0B1Z344_9PSED</name>
<dbReference type="Proteomes" id="UP000030949">
    <property type="component" value="Unassembled WGS sequence"/>
</dbReference>
<protein>
    <submittedName>
        <fullName evidence="1">Uncharacterized protein</fullName>
    </submittedName>
</protein>
<dbReference type="EMBL" id="JQGJ01000009">
    <property type="protein sequence ID" value="KHK63733.1"/>
    <property type="molecule type" value="Genomic_DNA"/>
</dbReference>
<dbReference type="InterPro" id="IPR028958">
    <property type="entry name" value="Imm42"/>
</dbReference>
<dbReference type="OrthoDB" id="9011866at2"/>
<accession>A0A0B1Z344</accession>
<sequence>MIYGDPFVFSLQFDVVEEWTDSSCFWKNGLFSMLVDGERLLDCIDVVELRTAVNFYANMQFDWSVTGDATISAAELFRTAHGHFFEGDLAPPKGVQDMTCTVLGDSGLFVYFQKTEQSDRLVWSYDFGKVVYEKLLPVGTIIGVVERIVEM</sequence>
<dbReference type="Pfam" id="PF15593">
    <property type="entry name" value="Imm42"/>
    <property type="match status" value="1"/>
</dbReference>
<comment type="caution">
    <text evidence="1">The sequence shown here is derived from an EMBL/GenBank/DDBJ whole genome shotgun (WGS) entry which is preliminary data.</text>
</comment>
<dbReference type="AlphaFoldDB" id="A0A0B1Z344"/>